<feature type="domain" description="UBP-type" evidence="2">
    <location>
        <begin position="1"/>
        <end position="90"/>
    </location>
</feature>
<sequence>MSCQHTEALDAEHWREPRPDATDECYDCAAAGESVWAHLRMCLTCGHVACCDSSPFRHATLHAKETGHPVMRSFEPGESWRWCYLDESIV</sequence>
<comment type="caution">
    <text evidence="3">The sequence shown here is derived from an EMBL/GenBank/DDBJ whole genome shotgun (WGS) entry which is preliminary data.</text>
</comment>
<evidence type="ECO:0000259" key="2">
    <source>
        <dbReference type="PROSITE" id="PS50271"/>
    </source>
</evidence>
<accession>A0ABP9R142</accession>
<reference evidence="4" key="1">
    <citation type="journal article" date="2019" name="Int. J. Syst. Evol. Microbiol.">
        <title>The Global Catalogue of Microorganisms (GCM) 10K type strain sequencing project: providing services to taxonomists for standard genome sequencing and annotation.</title>
        <authorList>
            <consortium name="The Broad Institute Genomics Platform"/>
            <consortium name="The Broad Institute Genome Sequencing Center for Infectious Disease"/>
            <person name="Wu L."/>
            <person name="Ma J."/>
        </authorList>
    </citation>
    <scope>NUCLEOTIDE SEQUENCE [LARGE SCALE GENOMIC DNA]</scope>
    <source>
        <strain evidence="4">JCM 18303</strain>
    </source>
</reference>
<dbReference type="Proteomes" id="UP001428817">
    <property type="component" value="Unassembled WGS sequence"/>
</dbReference>
<dbReference type="Pfam" id="PF02148">
    <property type="entry name" value="zf-UBP"/>
    <property type="match status" value="1"/>
</dbReference>
<evidence type="ECO:0000313" key="3">
    <source>
        <dbReference type="EMBL" id="GAA5170182.1"/>
    </source>
</evidence>
<gene>
    <name evidence="3" type="ORF">GCM10023321_66990</name>
</gene>
<keyword evidence="4" id="KW-1185">Reference proteome</keyword>
<feature type="compositionally biased region" description="Basic and acidic residues" evidence="1">
    <location>
        <begin position="7"/>
        <end position="20"/>
    </location>
</feature>
<dbReference type="RefSeq" id="WP_185063571.1">
    <property type="nucleotide sequence ID" value="NZ_BAABJP010000043.1"/>
</dbReference>
<dbReference type="InterPro" id="IPR001607">
    <property type="entry name" value="Znf_UBP"/>
</dbReference>
<organism evidence="3 4">
    <name type="scientific">Pseudonocardia eucalypti</name>
    <dbReference type="NCBI Taxonomy" id="648755"/>
    <lineage>
        <taxon>Bacteria</taxon>
        <taxon>Bacillati</taxon>
        <taxon>Actinomycetota</taxon>
        <taxon>Actinomycetes</taxon>
        <taxon>Pseudonocardiales</taxon>
        <taxon>Pseudonocardiaceae</taxon>
        <taxon>Pseudonocardia</taxon>
    </lineage>
</organism>
<feature type="region of interest" description="Disordered" evidence="1">
    <location>
        <begin position="1"/>
        <end position="20"/>
    </location>
</feature>
<evidence type="ECO:0000256" key="1">
    <source>
        <dbReference type="SAM" id="MobiDB-lite"/>
    </source>
</evidence>
<dbReference type="PROSITE" id="PS50271">
    <property type="entry name" value="ZF_UBP"/>
    <property type="match status" value="1"/>
</dbReference>
<dbReference type="Gene3D" id="3.30.40.10">
    <property type="entry name" value="Zinc/RING finger domain, C3HC4 (zinc finger)"/>
    <property type="match status" value="1"/>
</dbReference>
<dbReference type="SUPFAM" id="SSF57850">
    <property type="entry name" value="RING/U-box"/>
    <property type="match status" value="1"/>
</dbReference>
<dbReference type="InterPro" id="IPR013083">
    <property type="entry name" value="Znf_RING/FYVE/PHD"/>
</dbReference>
<name>A0ABP9R142_9PSEU</name>
<proteinExistence type="predicted"/>
<evidence type="ECO:0000313" key="4">
    <source>
        <dbReference type="Proteomes" id="UP001428817"/>
    </source>
</evidence>
<dbReference type="EMBL" id="BAABJP010000043">
    <property type="protein sequence ID" value="GAA5170182.1"/>
    <property type="molecule type" value="Genomic_DNA"/>
</dbReference>
<protein>
    <submittedName>
        <fullName evidence="3">UBP-type zinc finger domain-containing protein</fullName>
    </submittedName>
</protein>